<protein>
    <submittedName>
        <fullName evidence="2">Uncharacterized protein</fullName>
    </submittedName>
</protein>
<accession>B2VJF5</accession>
<feature type="transmembrane region" description="Helical" evidence="1">
    <location>
        <begin position="44"/>
        <end position="62"/>
    </location>
</feature>
<feature type="transmembrane region" description="Helical" evidence="1">
    <location>
        <begin position="12"/>
        <end position="32"/>
    </location>
</feature>
<keyword evidence="1" id="KW-1133">Transmembrane helix</keyword>
<dbReference type="RefSeq" id="WP_012440383.1">
    <property type="nucleotide sequence ID" value="NC_010694.1"/>
</dbReference>
<name>B2VJF5_ERWT9</name>
<dbReference type="eggNOG" id="ENOG5031FDK">
    <property type="taxonomic scope" value="Bacteria"/>
</dbReference>
<dbReference type="EMBL" id="CU468135">
    <property type="protein sequence ID" value="CAO95680.1"/>
    <property type="molecule type" value="Genomic_DNA"/>
</dbReference>
<organism evidence="2 3">
    <name type="scientific">Erwinia tasmaniensis (strain DSM 17950 / CFBP 7177 / CIP 109463 / NCPPB 4357 / Et1/99)</name>
    <dbReference type="NCBI Taxonomy" id="465817"/>
    <lineage>
        <taxon>Bacteria</taxon>
        <taxon>Pseudomonadati</taxon>
        <taxon>Pseudomonadota</taxon>
        <taxon>Gammaproteobacteria</taxon>
        <taxon>Enterobacterales</taxon>
        <taxon>Erwiniaceae</taxon>
        <taxon>Erwinia</taxon>
    </lineage>
</organism>
<dbReference type="OrthoDB" id="6520355at2"/>
<dbReference type="HOGENOM" id="CLU_2219055_0_0_6"/>
<dbReference type="STRING" id="465817.ETA_06340"/>
<reference evidence="2 3" key="1">
    <citation type="journal article" date="2008" name="Environ. Microbiol.">
        <title>The genome of Erwinia tasmaniensis strain Et1/99, a non-pathogenic bacterium in the genus Erwinia.</title>
        <authorList>
            <person name="Kube M."/>
            <person name="Migdoll A.M."/>
            <person name="Mueller I."/>
            <person name="Kuhl H."/>
            <person name="Beck A."/>
            <person name="Reinhardt R."/>
            <person name="Geider K."/>
        </authorList>
    </citation>
    <scope>NUCLEOTIDE SEQUENCE [LARGE SCALE GENOMIC DNA]</scope>
    <source>
        <strain evidence="3">DSM 17950 / CFBP 7177 / CIP 109463 / NCPPB 4357 / Et1/99</strain>
    </source>
</reference>
<keyword evidence="1" id="KW-0812">Transmembrane</keyword>
<proteinExistence type="predicted"/>
<evidence type="ECO:0000313" key="2">
    <source>
        <dbReference type="EMBL" id="CAO95680.1"/>
    </source>
</evidence>
<feature type="transmembrane region" description="Helical" evidence="1">
    <location>
        <begin position="82"/>
        <end position="101"/>
    </location>
</feature>
<keyword evidence="3" id="KW-1185">Reference proteome</keyword>
<evidence type="ECO:0000256" key="1">
    <source>
        <dbReference type="SAM" id="Phobius"/>
    </source>
</evidence>
<dbReference type="KEGG" id="eta:ETA_06340"/>
<keyword evidence="1" id="KW-0472">Membrane</keyword>
<gene>
    <name evidence="2" type="ordered locus">ETA_06340</name>
</gene>
<evidence type="ECO:0000313" key="3">
    <source>
        <dbReference type="Proteomes" id="UP000001726"/>
    </source>
</evidence>
<dbReference type="Proteomes" id="UP000001726">
    <property type="component" value="Chromosome"/>
</dbReference>
<sequence>MYSEVTISDNSWLITLGYEVCSVAILAFFIFLRSGREITFRHHNLFTIIVVMIFSFIQYQIIKFGADDIYRFFGYAAWDDSSIRYSAMFFFVAYIIFVVDFKSLKR</sequence>
<dbReference type="AlphaFoldDB" id="B2VJF5"/>